<keyword evidence="1" id="KW-0805">Transcription regulation</keyword>
<dbReference type="SUPFAM" id="SSF46689">
    <property type="entry name" value="Homeodomain-like"/>
    <property type="match status" value="1"/>
</dbReference>
<dbReference type="KEGG" id="vsc:VSVS12_02266"/>
<evidence type="ECO:0000256" key="1">
    <source>
        <dbReference type="ARBA" id="ARBA00023015"/>
    </source>
</evidence>
<evidence type="ECO:0000256" key="2">
    <source>
        <dbReference type="ARBA" id="ARBA00023125"/>
    </source>
</evidence>
<evidence type="ECO:0000313" key="5">
    <source>
        <dbReference type="Proteomes" id="UP000092528"/>
    </source>
</evidence>
<dbReference type="AlphaFoldDB" id="A0A1B1NQJ6"/>
<dbReference type="EMBL" id="CP016414">
    <property type="protein sequence ID" value="ANU35841.1"/>
    <property type="molecule type" value="Genomic_DNA"/>
</dbReference>
<proteinExistence type="predicted"/>
<protein>
    <submittedName>
        <fullName evidence="4">Uncharacterized protein</fullName>
    </submittedName>
</protein>
<dbReference type="RefSeq" id="WP_065430708.1">
    <property type="nucleotide sequence ID" value="NZ_CP016307.1"/>
</dbReference>
<dbReference type="PRINTS" id="PR00032">
    <property type="entry name" value="HTHARAC"/>
</dbReference>
<dbReference type="InterPro" id="IPR018060">
    <property type="entry name" value="HTH_AraC"/>
</dbReference>
<dbReference type="Gene3D" id="2.130.10.10">
    <property type="entry name" value="YVTN repeat-like/Quinoprotein amine dehydrogenase"/>
    <property type="match status" value="2"/>
</dbReference>
<keyword evidence="3" id="KW-0804">Transcription</keyword>
<dbReference type="SUPFAM" id="SSF63829">
    <property type="entry name" value="Calcium-dependent phosphotriesterase"/>
    <property type="match status" value="2"/>
</dbReference>
<dbReference type="SMART" id="SM00342">
    <property type="entry name" value="HTH_ARAC"/>
    <property type="match status" value="1"/>
</dbReference>
<reference evidence="4 5" key="1">
    <citation type="submission" date="2016-07" db="EMBL/GenBank/DDBJ databases">
        <title>Genome sequencing of Vibrio scophthalmi strain VS-05, an isolated from Paralichthys olivaceus.</title>
        <authorList>
            <person name="Han H.-J."/>
        </authorList>
    </citation>
    <scope>NUCLEOTIDE SEQUENCE [LARGE SCALE GENOMIC DNA]</scope>
    <source>
        <strain evidence="4 5">VS-05</strain>
    </source>
</reference>
<dbReference type="InterPro" id="IPR015943">
    <property type="entry name" value="WD40/YVTN_repeat-like_dom_sf"/>
</dbReference>
<dbReference type="Pfam" id="PF12833">
    <property type="entry name" value="HTH_18"/>
    <property type="match status" value="1"/>
</dbReference>
<dbReference type="PATRIC" id="fig|45658.6.peg.2233"/>
<dbReference type="Gene3D" id="2.60.40.10">
    <property type="entry name" value="Immunoglobulins"/>
    <property type="match status" value="1"/>
</dbReference>
<dbReference type="STRING" id="45658.VSVS12_02266"/>
<dbReference type="InterPro" id="IPR009057">
    <property type="entry name" value="Homeodomain-like_sf"/>
</dbReference>
<gene>
    <name evidence="4" type="ORF">VSVS05_00709</name>
</gene>
<dbReference type="PANTHER" id="PTHR43280">
    <property type="entry name" value="ARAC-FAMILY TRANSCRIPTIONAL REGULATOR"/>
    <property type="match status" value="1"/>
</dbReference>
<accession>A0A1B1NQJ6</accession>
<evidence type="ECO:0000313" key="4">
    <source>
        <dbReference type="EMBL" id="ANU35841.1"/>
    </source>
</evidence>
<dbReference type="PANTHER" id="PTHR43280:SF28">
    <property type="entry name" value="HTH-TYPE TRANSCRIPTIONAL ACTIVATOR RHAS"/>
    <property type="match status" value="1"/>
</dbReference>
<name>A0A1B1NQJ6_9VIBR</name>
<keyword evidence="5" id="KW-1185">Reference proteome</keyword>
<dbReference type="GO" id="GO:0043565">
    <property type="term" value="F:sequence-specific DNA binding"/>
    <property type="evidence" value="ECO:0007669"/>
    <property type="project" value="InterPro"/>
</dbReference>
<dbReference type="PROSITE" id="PS00041">
    <property type="entry name" value="HTH_ARAC_FAMILY_1"/>
    <property type="match status" value="1"/>
</dbReference>
<dbReference type="Gene3D" id="1.10.10.60">
    <property type="entry name" value="Homeodomain-like"/>
    <property type="match status" value="1"/>
</dbReference>
<dbReference type="PROSITE" id="PS01124">
    <property type="entry name" value="HTH_ARAC_FAMILY_2"/>
    <property type="match status" value="1"/>
</dbReference>
<dbReference type="Proteomes" id="UP000092528">
    <property type="component" value="Chromosome 1"/>
</dbReference>
<evidence type="ECO:0000256" key="3">
    <source>
        <dbReference type="ARBA" id="ARBA00023163"/>
    </source>
</evidence>
<keyword evidence="2" id="KW-0238">DNA-binding</keyword>
<sequence length="1124" mass="127061">MKKAFWAVLLYFFSNITLAFDSTPSVFYPLPTENQGRIFAAKNLFLAPGGGLWIHDVRDKVLFFDGRTVSPKQGSVLPYPTEHFQFQANSFWTYQANQVYRSVSHQQREVIFSLPPGSEINKLGSNKDYIWVTDDSHFYAYQISTGELETHSLMGLYRFNDSTKIRVNDALKVKKKWILATQSGVYLSEESGFSHVSRSKNRNISKLYFSESRRELLLGSSNGAVVFDLYDSRGPKFIIPSPRVTAFAETKQAYWIGTENGLYVYSFLSGEITKYSGEQDAGYALMGRKINAIINDNVGGIWIATNKGIQYYSLFGDKFERFPTNDFQLRVSHDTDHGQLKSLVPMEQIPGYWVISEYGLQRIKSGEESVKQVIHRGLVYDLVEADGLLWVATSQGMQVFDAISGERYEDFSLPSLLLEQNTSLLARGNDNSLWGVSDGKLWRYNISSQRVTEYGDSWLSANYPSSRITYLMVSSNDHLLIGTEHGIYMLREGQIHFVAESAKYGVVLNMEEGENDQVWVASNYGVNILDVRNAQLAPLTLIDEHINPQCLLRNNSGMWLTSSSGLSHYSMEGKFVSHYSQPFGVINNEFQNGFCLPDTSNSESLLIGSWHSLVRVNSEDLVVSPLPEAKVIFSQVKINQSLVSFGSIAQAEIVAPYGDSISVQMGILPYVNGSILEYRLNEETHWTQLDGYQILMEGLAPGEYELYVRPVVNGVERGSSKSIAFYVTEPWYLTAAAITGYVLFVIVVLSVIIFFRSRVMNRSNRELKAQVALKTNQLRHQSRILLTNNHQLRKQLQVRRIIFTQAIQSFRERLSHAKSTQSGQDESQQNRIIDRISSELELLINVRESQSDELAAYNLSLIFLSIVDGWRDDFAKAGISIEIDAGTQQGQYVLLEYFNLDVLFNLLMDGLVKRCFRHQVVHVAIEHGDESVTLIIRDHGLVIEHEKDSSWSEVVSLVEASGGKLLLQSVDGQNSVMLTWQSSQGFDENSVMEFSHIPSMLASGESAQNSDPWIDKLEELVRLHFSNPDFGTSTAAKLMFVSERSLQRRFKSATQRTFTDYLSEVRLDHACRRLLAGEKVSDVAFASGFNDPSYFSQRFKHRFGVSPTQFVEEQDPHIEMGSGI</sequence>
<organism evidence="4 5">
    <name type="scientific">Vibrio scophthalmi</name>
    <dbReference type="NCBI Taxonomy" id="45658"/>
    <lineage>
        <taxon>Bacteria</taxon>
        <taxon>Pseudomonadati</taxon>
        <taxon>Pseudomonadota</taxon>
        <taxon>Gammaproteobacteria</taxon>
        <taxon>Vibrionales</taxon>
        <taxon>Vibrionaceae</taxon>
        <taxon>Vibrio</taxon>
    </lineage>
</organism>
<dbReference type="InterPro" id="IPR020449">
    <property type="entry name" value="Tscrpt_reg_AraC-type_HTH"/>
</dbReference>
<dbReference type="InterPro" id="IPR013783">
    <property type="entry name" value="Ig-like_fold"/>
</dbReference>
<dbReference type="GO" id="GO:0003700">
    <property type="term" value="F:DNA-binding transcription factor activity"/>
    <property type="evidence" value="ECO:0007669"/>
    <property type="project" value="InterPro"/>
</dbReference>
<dbReference type="InterPro" id="IPR018062">
    <property type="entry name" value="HTH_AraC-typ_CS"/>
</dbReference>